<dbReference type="Gene3D" id="3.30.1330.40">
    <property type="entry name" value="RutC-like"/>
    <property type="match status" value="1"/>
</dbReference>
<gene>
    <name evidence="1" type="ORF">GTOL_10720</name>
</gene>
<dbReference type="InterPro" id="IPR035959">
    <property type="entry name" value="RutC-like_sf"/>
</dbReference>
<proteinExistence type="predicted"/>
<comment type="caution">
    <text evidence="1">The sequence shown here is derived from an EMBL/GenBank/DDBJ whole genome shotgun (WGS) entry which is preliminary data.</text>
</comment>
<dbReference type="PANTHER" id="PTHR43857:SF1">
    <property type="entry name" value="YJGH FAMILY PROTEIN"/>
    <property type="match status" value="1"/>
</dbReference>
<dbReference type="PANTHER" id="PTHR43857">
    <property type="entry name" value="BLR7761 PROTEIN"/>
    <property type="match status" value="1"/>
</dbReference>
<accession>A0A916J417</accession>
<keyword evidence="2" id="KW-1185">Reference proteome</keyword>
<dbReference type="SUPFAM" id="SSF55298">
    <property type="entry name" value="YjgF-like"/>
    <property type="match status" value="1"/>
</dbReference>
<dbReference type="Proteomes" id="UP000742786">
    <property type="component" value="Unassembled WGS sequence"/>
</dbReference>
<protein>
    <submittedName>
        <fullName evidence="1">Translation initiation inhibitor, yjgF family</fullName>
    </submittedName>
</protein>
<name>A0A916J417_9PROT</name>
<dbReference type="AlphaFoldDB" id="A0A916J417"/>
<evidence type="ECO:0000313" key="1">
    <source>
        <dbReference type="EMBL" id="CAG4882838.1"/>
    </source>
</evidence>
<dbReference type="InterPro" id="IPR006175">
    <property type="entry name" value="YjgF/YER057c/UK114"/>
</dbReference>
<dbReference type="EMBL" id="CAJQUM010000001">
    <property type="protein sequence ID" value="CAG4882838.1"/>
    <property type="molecule type" value="Genomic_DNA"/>
</dbReference>
<evidence type="ECO:0000313" key="2">
    <source>
        <dbReference type="Proteomes" id="UP000742786"/>
    </source>
</evidence>
<dbReference type="Pfam" id="PF01042">
    <property type="entry name" value="Ribonuc_L-PSP"/>
    <property type="match status" value="1"/>
</dbReference>
<reference evidence="1" key="1">
    <citation type="submission" date="2021-04" db="EMBL/GenBank/DDBJ databases">
        <authorList>
            <person name="Hornung B."/>
        </authorList>
    </citation>
    <scope>NUCLEOTIDE SEQUENCE</scope>
    <source>
        <strain evidence="1">G5G6</strain>
    </source>
</reference>
<dbReference type="CDD" id="cd00448">
    <property type="entry name" value="YjgF_YER057c_UK114_family"/>
    <property type="match status" value="1"/>
</dbReference>
<organism evidence="1 2">
    <name type="scientific">Georgfuchsia toluolica</name>
    <dbReference type="NCBI Taxonomy" id="424218"/>
    <lineage>
        <taxon>Bacteria</taxon>
        <taxon>Pseudomonadati</taxon>
        <taxon>Pseudomonadota</taxon>
        <taxon>Betaproteobacteria</taxon>
        <taxon>Nitrosomonadales</taxon>
        <taxon>Sterolibacteriaceae</taxon>
        <taxon>Georgfuchsia</taxon>
    </lineage>
</organism>
<dbReference type="RefSeq" id="WP_220634870.1">
    <property type="nucleotide sequence ID" value="NZ_CAJQUM010000001.1"/>
</dbReference>
<sequence length="132" mass="14658">MSYKTLQPEDWIPPKGYANGVEARGRQIYVGGQIGWNAQCKFETDDLVAQIKQALMNCVAVVGAANGGPEHIVRMTWYLRNKKEYVARLKEIGAAYRVVMGRNYPAMSAVQIADLVEDEAKVEIEVTAVIPD</sequence>